<dbReference type="EC" id="2.7.13.3" evidence="2"/>
<feature type="domain" description="Histidine kinase" evidence="6">
    <location>
        <begin position="1"/>
        <end position="55"/>
    </location>
</feature>
<dbReference type="PRINTS" id="PR00344">
    <property type="entry name" value="BCTRLSENSOR"/>
</dbReference>
<comment type="caution">
    <text evidence="7">The sequence shown here is derived from an EMBL/GenBank/DDBJ whole genome shotgun (WGS) entry which is preliminary data.</text>
</comment>
<dbReference type="InterPro" id="IPR004358">
    <property type="entry name" value="Sig_transdc_His_kin-like_C"/>
</dbReference>
<dbReference type="InterPro" id="IPR036890">
    <property type="entry name" value="HATPase_C_sf"/>
</dbReference>
<keyword evidence="5" id="KW-0902">Two-component regulatory system</keyword>
<keyword evidence="3" id="KW-0808">Transferase</keyword>
<accession>A0A9X1KV49</accession>
<evidence type="ECO:0000256" key="4">
    <source>
        <dbReference type="ARBA" id="ARBA00022777"/>
    </source>
</evidence>
<evidence type="ECO:0000256" key="2">
    <source>
        <dbReference type="ARBA" id="ARBA00012438"/>
    </source>
</evidence>
<keyword evidence="8" id="KW-1185">Reference proteome</keyword>
<keyword evidence="4 7" id="KW-0418">Kinase</keyword>
<evidence type="ECO:0000259" key="6">
    <source>
        <dbReference type="PROSITE" id="PS50109"/>
    </source>
</evidence>
<evidence type="ECO:0000313" key="7">
    <source>
        <dbReference type="EMBL" id="MBZ4037851.1"/>
    </source>
</evidence>
<name>A0A9X1KV49_9FLAO</name>
<dbReference type="EMBL" id="JAINUY010000033">
    <property type="protein sequence ID" value="MBZ4037851.1"/>
    <property type="molecule type" value="Genomic_DNA"/>
</dbReference>
<dbReference type="SUPFAM" id="SSF55874">
    <property type="entry name" value="ATPase domain of HSP90 chaperone/DNA topoisomerase II/histidine kinase"/>
    <property type="match status" value="1"/>
</dbReference>
<evidence type="ECO:0000256" key="5">
    <source>
        <dbReference type="ARBA" id="ARBA00023012"/>
    </source>
</evidence>
<comment type="catalytic activity">
    <reaction evidence="1">
        <text>ATP + protein L-histidine = ADP + protein N-phospho-L-histidine.</text>
        <dbReference type="EC" id="2.7.13.3"/>
    </reaction>
</comment>
<dbReference type="Gene3D" id="3.30.565.10">
    <property type="entry name" value="Histidine kinase-like ATPase, C-terminal domain"/>
    <property type="match status" value="1"/>
</dbReference>
<evidence type="ECO:0000313" key="8">
    <source>
        <dbReference type="Proteomes" id="UP001139366"/>
    </source>
</evidence>
<dbReference type="PANTHER" id="PTHR43711:SF1">
    <property type="entry name" value="HISTIDINE KINASE 1"/>
    <property type="match status" value="1"/>
</dbReference>
<dbReference type="InterPro" id="IPR005467">
    <property type="entry name" value="His_kinase_dom"/>
</dbReference>
<dbReference type="GO" id="GO:0004673">
    <property type="term" value="F:protein histidine kinase activity"/>
    <property type="evidence" value="ECO:0007669"/>
    <property type="project" value="UniProtKB-EC"/>
</dbReference>
<dbReference type="Proteomes" id="UP001139366">
    <property type="component" value="Unassembled WGS sequence"/>
</dbReference>
<dbReference type="InterPro" id="IPR050736">
    <property type="entry name" value="Sensor_HK_Regulatory"/>
</dbReference>
<dbReference type="PANTHER" id="PTHR43711">
    <property type="entry name" value="TWO-COMPONENT HISTIDINE KINASE"/>
    <property type="match status" value="1"/>
</dbReference>
<dbReference type="GO" id="GO:0000160">
    <property type="term" value="P:phosphorelay signal transduction system"/>
    <property type="evidence" value="ECO:0007669"/>
    <property type="project" value="UniProtKB-KW"/>
</dbReference>
<protein>
    <recommendedName>
        <fullName evidence="2">histidine kinase</fullName>
        <ecNumber evidence="2">2.7.13.3</ecNumber>
    </recommendedName>
</protein>
<proteinExistence type="predicted"/>
<dbReference type="PROSITE" id="PS50109">
    <property type="entry name" value="HIS_KIN"/>
    <property type="match status" value="1"/>
</dbReference>
<organism evidence="7 8">
    <name type="scientific">Flavobacterium potami</name>
    <dbReference type="NCBI Taxonomy" id="2872310"/>
    <lineage>
        <taxon>Bacteria</taxon>
        <taxon>Pseudomonadati</taxon>
        <taxon>Bacteroidota</taxon>
        <taxon>Flavobacteriia</taxon>
        <taxon>Flavobacteriales</taxon>
        <taxon>Flavobacteriaceae</taxon>
        <taxon>Flavobacterium</taxon>
    </lineage>
</organism>
<dbReference type="AlphaFoldDB" id="A0A9X1KV49"/>
<dbReference type="Pfam" id="PF02518">
    <property type="entry name" value="HATPase_c"/>
    <property type="match status" value="1"/>
</dbReference>
<reference evidence="7 8" key="1">
    <citation type="journal article" date="2023" name="Antonie Van Leeuwenhoek">
        <title>Flavobacterium potami sp. nov., a multi-metal resistance genes harbouring bacterium isolated from shallow river silt.</title>
        <authorList>
            <person name="Li S."/>
            <person name="Mao S."/>
            <person name="Mu W."/>
            <person name="Guo B."/>
            <person name="Li C."/>
            <person name="Zhu Q."/>
            <person name="Hou X."/>
            <person name="Zhao Y."/>
            <person name="Wei S."/>
            <person name="Liu H."/>
            <person name="Liu A."/>
        </authorList>
    </citation>
    <scope>NUCLEOTIDE SEQUENCE [LARGE SCALE GENOMIC DNA]</scope>
    <source>
        <strain evidence="7 8">17A</strain>
    </source>
</reference>
<gene>
    <name evidence="7" type="ORF">K6T82_24105</name>
</gene>
<evidence type="ECO:0000256" key="1">
    <source>
        <dbReference type="ARBA" id="ARBA00000085"/>
    </source>
</evidence>
<sequence>MDCIFEPFVTTKASRQGMGLGLSIVHTVITRMGGRVIAGNNPDKGASFTIQLPLI</sequence>
<evidence type="ECO:0000256" key="3">
    <source>
        <dbReference type="ARBA" id="ARBA00022679"/>
    </source>
</evidence>
<dbReference type="InterPro" id="IPR003594">
    <property type="entry name" value="HATPase_dom"/>
</dbReference>